<evidence type="ECO:0000256" key="1">
    <source>
        <dbReference type="SAM" id="MobiDB-lite"/>
    </source>
</evidence>
<organism evidence="2 3">
    <name type="scientific">Suillus placidus</name>
    <dbReference type="NCBI Taxonomy" id="48579"/>
    <lineage>
        <taxon>Eukaryota</taxon>
        <taxon>Fungi</taxon>
        <taxon>Dikarya</taxon>
        <taxon>Basidiomycota</taxon>
        <taxon>Agaricomycotina</taxon>
        <taxon>Agaricomycetes</taxon>
        <taxon>Agaricomycetidae</taxon>
        <taxon>Boletales</taxon>
        <taxon>Suillineae</taxon>
        <taxon>Suillaceae</taxon>
        <taxon>Suillus</taxon>
    </lineage>
</organism>
<reference evidence="2" key="1">
    <citation type="journal article" date="2020" name="New Phytol.">
        <title>Comparative genomics reveals dynamic genome evolution in host specialist ectomycorrhizal fungi.</title>
        <authorList>
            <person name="Lofgren L.A."/>
            <person name="Nguyen N.H."/>
            <person name="Vilgalys R."/>
            <person name="Ruytinx J."/>
            <person name="Liao H.L."/>
            <person name="Branco S."/>
            <person name="Kuo A."/>
            <person name="LaButti K."/>
            <person name="Lipzen A."/>
            <person name="Andreopoulos W."/>
            <person name="Pangilinan J."/>
            <person name="Riley R."/>
            <person name="Hundley H."/>
            <person name="Na H."/>
            <person name="Barry K."/>
            <person name="Grigoriev I.V."/>
            <person name="Stajich J.E."/>
            <person name="Kennedy P.G."/>
        </authorList>
    </citation>
    <scope>NUCLEOTIDE SEQUENCE</scope>
    <source>
        <strain evidence="2">DOB743</strain>
    </source>
</reference>
<evidence type="ECO:0000313" key="2">
    <source>
        <dbReference type="EMBL" id="KAG1783805.1"/>
    </source>
</evidence>
<feature type="compositionally biased region" description="Low complexity" evidence="1">
    <location>
        <begin position="103"/>
        <end position="119"/>
    </location>
</feature>
<proteinExistence type="predicted"/>
<protein>
    <submittedName>
        <fullName evidence="2">Uncharacterized protein</fullName>
    </submittedName>
</protein>
<name>A0A9P7A7A4_9AGAM</name>
<feature type="compositionally biased region" description="Low complexity" evidence="1">
    <location>
        <begin position="227"/>
        <end position="242"/>
    </location>
</feature>
<dbReference type="Proteomes" id="UP000714275">
    <property type="component" value="Unassembled WGS sequence"/>
</dbReference>
<dbReference type="OrthoDB" id="2688840at2759"/>
<comment type="caution">
    <text evidence="2">The sequence shown here is derived from an EMBL/GenBank/DDBJ whole genome shotgun (WGS) entry which is preliminary data.</text>
</comment>
<feature type="region of interest" description="Disordered" evidence="1">
    <location>
        <begin position="140"/>
        <end position="164"/>
    </location>
</feature>
<dbReference type="AlphaFoldDB" id="A0A9P7A7A4"/>
<evidence type="ECO:0000313" key="3">
    <source>
        <dbReference type="Proteomes" id="UP000714275"/>
    </source>
</evidence>
<feature type="compositionally biased region" description="Polar residues" evidence="1">
    <location>
        <begin position="359"/>
        <end position="368"/>
    </location>
</feature>
<dbReference type="EMBL" id="JABBWD010000001">
    <property type="protein sequence ID" value="KAG1783805.1"/>
    <property type="molecule type" value="Genomic_DNA"/>
</dbReference>
<keyword evidence="3" id="KW-1185">Reference proteome</keyword>
<feature type="compositionally biased region" description="Polar residues" evidence="1">
    <location>
        <begin position="38"/>
        <end position="53"/>
    </location>
</feature>
<feature type="region of interest" description="Disordered" evidence="1">
    <location>
        <begin position="100"/>
        <end position="122"/>
    </location>
</feature>
<feature type="region of interest" description="Disordered" evidence="1">
    <location>
        <begin position="346"/>
        <end position="368"/>
    </location>
</feature>
<feature type="region of interest" description="Disordered" evidence="1">
    <location>
        <begin position="215"/>
        <end position="249"/>
    </location>
</feature>
<sequence>MSSPSTFNYHRRSHSASSPSPSPVPKALWRPTSKRARSSCNSPALPDSASSQTRNFGFWRTGKRLRRDISVRADVIAGIYPRVTNYHYLVCFQPPSVTYTTGSSTPASTDSHSSGLSSSAPHTPLFAATPEDFLLFPSRSSHRETAPEKSRRSSMNLVGTRHSDSDISEADATRLRSDAFWELRRSIAVSGEGLVKRMRDFEYSRSKSGIYKRARTVDKQRAKKRYSPSVPVTRSVRRSNSSESDEDDVQIYSGELCGLPVLRQQRASSLGPMDMDNDEMQSSPFSEYMDQASTRSLFSNDDADDLSRRSFNTTFPPDALHSTSSSPAYKYSAYTTAFSPPLSGPSFSSPARSFEAPRSSPTHQNSIFLSSHPTAAPFAASQEDVSLTSTASRTEKAIAALSLAIANGAAGLGDYDALRDIPSVMIDSHVGELWH</sequence>
<feature type="region of interest" description="Disordered" evidence="1">
    <location>
        <begin position="1"/>
        <end position="53"/>
    </location>
</feature>
<gene>
    <name evidence="2" type="ORF">EV702DRAFT_1264503</name>
</gene>
<accession>A0A9P7A7A4</accession>
<feature type="compositionally biased region" description="Basic and acidic residues" evidence="1">
    <location>
        <begin position="141"/>
        <end position="151"/>
    </location>
</feature>